<organism evidence="4 5">
    <name type="scientific">Actinokineospora cianjurensis</name>
    <dbReference type="NCBI Taxonomy" id="585224"/>
    <lineage>
        <taxon>Bacteria</taxon>
        <taxon>Bacillati</taxon>
        <taxon>Actinomycetota</taxon>
        <taxon>Actinomycetes</taxon>
        <taxon>Pseudonocardiales</taxon>
        <taxon>Pseudonocardiaceae</taxon>
        <taxon>Actinokineospora</taxon>
    </lineage>
</organism>
<dbReference type="EMBL" id="RCDD01000001">
    <property type="protein sequence ID" value="RLK62183.1"/>
    <property type="molecule type" value="Genomic_DNA"/>
</dbReference>
<dbReference type="AlphaFoldDB" id="A0A421BCW9"/>
<name>A0A421BCW9_9PSEU</name>
<dbReference type="RefSeq" id="WP_147459979.1">
    <property type="nucleotide sequence ID" value="NZ_RCDD01000001.1"/>
</dbReference>
<feature type="compositionally biased region" description="Low complexity" evidence="2">
    <location>
        <begin position="20"/>
        <end position="33"/>
    </location>
</feature>
<feature type="compositionally biased region" description="Pro residues" evidence="2">
    <location>
        <begin position="362"/>
        <end position="374"/>
    </location>
</feature>
<feature type="region of interest" description="Disordered" evidence="2">
    <location>
        <begin position="1"/>
        <end position="255"/>
    </location>
</feature>
<reference evidence="4 5" key="1">
    <citation type="submission" date="2018-10" db="EMBL/GenBank/DDBJ databases">
        <title>Genomic Encyclopedia of Archaeal and Bacterial Type Strains, Phase II (KMG-II): from individual species to whole genera.</title>
        <authorList>
            <person name="Goeker M."/>
        </authorList>
    </citation>
    <scope>NUCLEOTIDE SEQUENCE [LARGE SCALE GENOMIC DNA]</scope>
    <source>
        <strain evidence="4 5">DSM 45657</strain>
    </source>
</reference>
<evidence type="ECO:0000313" key="5">
    <source>
        <dbReference type="Proteomes" id="UP000282454"/>
    </source>
</evidence>
<keyword evidence="3" id="KW-0812">Transmembrane</keyword>
<feature type="compositionally biased region" description="Basic and acidic residues" evidence="2">
    <location>
        <begin position="45"/>
        <end position="71"/>
    </location>
</feature>
<keyword evidence="5" id="KW-1185">Reference proteome</keyword>
<dbReference type="Proteomes" id="UP000282454">
    <property type="component" value="Unassembled WGS sequence"/>
</dbReference>
<dbReference type="OrthoDB" id="4555900at2"/>
<feature type="coiled-coil region" evidence="1">
    <location>
        <begin position="297"/>
        <end position="324"/>
    </location>
</feature>
<protein>
    <recommendedName>
        <fullName evidence="6">Cell division protein FtsL</fullName>
    </recommendedName>
</protein>
<comment type="caution">
    <text evidence="4">The sequence shown here is derived from an EMBL/GenBank/DDBJ whole genome shotgun (WGS) entry which is preliminary data.</text>
</comment>
<keyword evidence="3" id="KW-1133">Transmembrane helix</keyword>
<feature type="compositionally biased region" description="Low complexity" evidence="2">
    <location>
        <begin position="375"/>
        <end position="420"/>
    </location>
</feature>
<evidence type="ECO:0000313" key="4">
    <source>
        <dbReference type="EMBL" id="RLK62183.1"/>
    </source>
</evidence>
<keyword evidence="3" id="KW-0472">Membrane</keyword>
<evidence type="ECO:0000256" key="2">
    <source>
        <dbReference type="SAM" id="MobiDB-lite"/>
    </source>
</evidence>
<accession>A0A421BCW9</accession>
<keyword evidence="1" id="KW-0175">Coiled coil</keyword>
<feature type="transmembrane region" description="Helical" evidence="3">
    <location>
        <begin position="266"/>
        <end position="286"/>
    </location>
</feature>
<sequence>MTAPPSSTGRLPTQSRHPTPDTTPDGGTPAPAERLPRARRGSVRAQREPGQQRETTRSDEDDRGVGAEHGESVTGRAQARQDPIPPDADGPTQTTRVLGTPPRRTPRSTRTTTADQETSGSPSRSRRRSPDTDADGPGSTSRAGSTRRSTKADVDGSGSGGRRSDVEGSGASGRRSGRADGERSVRGARGTVPTGRAVRKSRAAQSTVETPAQVGLLETPPKPRRAVQRPRTAAAERAYARRAQREGVRPHTSSARVAEEASAGRASFVVLIIALLAVGVATTLWLTTQAIADSYRLESAKRAAGELAEQAALLQQEVTQQEAAPALAKRAQDLGMVPAGDSAWLRLKPDGTVELVGTAKPAAPPADPTPPAATPTPAATDPTPPAADGTTPPAGQASTGQPAAGQPAAAQPPAEQPTPGAGTGQATPLSPNQARIDPAEGQTTPPPGGAG</sequence>
<feature type="compositionally biased region" description="Polar residues" evidence="2">
    <location>
        <begin position="1"/>
        <end position="17"/>
    </location>
</feature>
<feature type="region of interest" description="Disordered" evidence="2">
    <location>
        <begin position="356"/>
        <end position="451"/>
    </location>
</feature>
<evidence type="ECO:0000256" key="3">
    <source>
        <dbReference type="SAM" id="Phobius"/>
    </source>
</evidence>
<feature type="compositionally biased region" description="Low complexity" evidence="2">
    <location>
        <begin position="136"/>
        <end position="147"/>
    </location>
</feature>
<gene>
    <name evidence="4" type="ORF">CLV68_2738</name>
</gene>
<evidence type="ECO:0008006" key="6">
    <source>
        <dbReference type="Google" id="ProtNLM"/>
    </source>
</evidence>
<evidence type="ECO:0000256" key="1">
    <source>
        <dbReference type="SAM" id="Coils"/>
    </source>
</evidence>
<proteinExistence type="predicted"/>